<evidence type="ECO:0008006" key="7">
    <source>
        <dbReference type="Google" id="ProtNLM"/>
    </source>
</evidence>
<proteinExistence type="predicted"/>
<dbReference type="AlphaFoldDB" id="A0A2P6FGM4"/>
<protein>
    <recommendedName>
        <fullName evidence="7">DUF659 domain-containing protein</fullName>
    </recommendedName>
</protein>
<evidence type="ECO:0000256" key="5">
    <source>
        <dbReference type="ARBA" id="ARBA00023242"/>
    </source>
</evidence>
<evidence type="ECO:0000256" key="3">
    <source>
        <dbReference type="ARBA" id="ARBA00022771"/>
    </source>
</evidence>
<evidence type="ECO:0000313" key="6">
    <source>
        <dbReference type="EMBL" id="PQM43523.1"/>
    </source>
</evidence>
<evidence type="ECO:0000256" key="4">
    <source>
        <dbReference type="ARBA" id="ARBA00022833"/>
    </source>
</evidence>
<comment type="subcellular location">
    <subcellularLocation>
        <location evidence="1">Nucleus</location>
    </subcellularLocation>
</comment>
<dbReference type="SUPFAM" id="SSF53098">
    <property type="entry name" value="Ribonuclease H-like"/>
    <property type="match status" value="1"/>
</dbReference>
<keyword evidence="3" id="KW-0863">Zinc-finger</keyword>
<gene>
    <name evidence="6" type="ORF">VC83_09650</name>
</gene>
<sequence length="142" mass="15798">MLQDVVPGSKIALSLDCWSSVTRLSFMGVIASFIDCHWKMQEVLIGFEPIYTEHTGAELCGILEKVITRQHLEGRIISITTDNASNNTLMMRDVEIMLDSIADNEHFIGGKVQHIPCLAHVIQLAISALLGRIQITPQIKRS</sequence>
<reference evidence="6" key="1">
    <citation type="submission" date="2016-03" db="EMBL/GenBank/DDBJ databases">
        <title>Updated assembly of Pseudogymnoascus destructans, the fungus causing white-nose syndrome of bats.</title>
        <authorList>
            <person name="Palmer J.M."/>
            <person name="Drees K.P."/>
            <person name="Foster J.T."/>
            <person name="Lindner D.L."/>
        </authorList>
    </citation>
    <scope>NUCLEOTIDE SEQUENCE [LARGE SCALE GENOMIC DNA]</scope>
    <source>
        <strain evidence="6">20631-21</strain>
    </source>
</reference>
<dbReference type="PANTHER" id="PTHR46481:SF10">
    <property type="entry name" value="ZINC FINGER BED DOMAIN-CONTAINING PROTEIN 39"/>
    <property type="match status" value="1"/>
</dbReference>
<keyword evidence="2" id="KW-0479">Metal-binding</keyword>
<dbReference type="GO" id="GO:0008270">
    <property type="term" value="F:zinc ion binding"/>
    <property type="evidence" value="ECO:0007669"/>
    <property type="project" value="UniProtKB-KW"/>
</dbReference>
<organism evidence="6">
    <name type="scientific">Pseudogymnoascus destructans</name>
    <dbReference type="NCBI Taxonomy" id="655981"/>
    <lineage>
        <taxon>Eukaryota</taxon>
        <taxon>Fungi</taxon>
        <taxon>Dikarya</taxon>
        <taxon>Ascomycota</taxon>
        <taxon>Pezizomycotina</taxon>
        <taxon>Leotiomycetes</taxon>
        <taxon>Thelebolales</taxon>
        <taxon>Thelebolaceae</taxon>
        <taxon>Pseudogymnoascus</taxon>
    </lineage>
</organism>
<evidence type="ECO:0000256" key="1">
    <source>
        <dbReference type="ARBA" id="ARBA00004123"/>
    </source>
</evidence>
<dbReference type="EMBL" id="KV441400">
    <property type="protein sequence ID" value="PQM43523.1"/>
    <property type="molecule type" value="Genomic_DNA"/>
</dbReference>
<dbReference type="InterPro" id="IPR012337">
    <property type="entry name" value="RNaseH-like_sf"/>
</dbReference>
<dbReference type="RefSeq" id="XP_024328831.1">
    <property type="nucleotide sequence ID" value="XM_024473063.1"/>
</dbReference>
<dbReference type="GO" id="GO:0005634">
    <property type="term" value="C:nucleus"/>
    <property type="evidence" value="ECO:0007669"/>
    <property type="project" value="UniProtKB-SubCell"/>
</dbReference>
<keyword evidence="4" id="KW-0862">Zinc</keyword>
<dbReference type="InterPro" id="IPR052035">
    <property type="entry name" value="ZnF_BED_domain_contain"/>
</dbReference>
<name>A0A2P6FGM4_9PEZI</name>
<dbReference type="Proteomes" id="UP000077154">
    <property type="component" value="Unassembled WGS sequence"/>
</dbReference>
<evidence type="ECO:0000256" key="2">
    <source>
        <dbReference type="ARBA" id="ARBA00022723"/>
    </source>
</evidence>
<dbReference type="PANTHER" id="PTHR46481">
    <property type="entry name" value="ZINC FINGER BED DOMAIN-CONTAINING PROTEIN 4"/>
    <property type="match status" value="1"/>
</dbReference>
<accession>A0A2P6FGM4</accession>
<keyword evidence="5" id="KW-0539">Nucleus</keyword>
<dbReference type="OrthoDB" id="2677621at2759"/>
<dbReference type="GeneID" id="36292680"/>